<gene>
    <name evidence="4" type="ORF">M622_05130</name>
</gene>
<dbReference type="SUPFAM" id="SSF50249">
    <property type="entry name" value="Nucleic acid-binding proteins"/>
    <property type="match status" value="1"/>
</dbReference>
<organism evidence="4 5">
    <name type="scientific">Thauera terpenica 58Eu</name>
    <dbReference type="NCBI Taxonomy" id="1348657"/>
    <lineage>
        <taxon>Bacteria</taxon>
        <taxon>Pseudomonadati</taxon>
        <taxon>Pseudomonadota</taxon>
        <taxon>Betaproteobacteria</taxon>
        <taxon>Rhodocyclales</taxon>
        <taxon>Zoogloeaceae</taxon>
        <taxon>Thauera</taxon>
    </lineage>
</organism>
<comment type="caution">
    <text evidence="4">The sequence shown here is derived from an EMBL/GenBank/DDBJ whole genome shotgun (WGS) entry which is preliminary data.</text>
</comment>
<evidence type="ECO:0008006" key="6">
    <source>
        <dbReference type="Google" id="ProtNLM"/>
    </source>
</evidence>
<dbReference type="Gene3D" id="3.10.129.10">
    <property type="entry name" value="Hotdog Thioesterase"/>
    <property type="match status" value="1"/>
</dbReference>
<dbReference type="InterPro" id="IPR022002">
    <property type="entry name" value="ChsH2_Znr"/>
</dbReference>
<dbReference type="InterPro" id="IPR029069">
    <property type="entry name" value="HotDog_dom_sf"/>
</dbReference>
<evidence type="ECO:0000259" key="1">
    <source>
        <dbReference type="Pfam" id="PF01796"/>
    </source>
</evidence>
<name>S9ZJP0_9RHOO</name>
<dbReference type="eggNOG" id="COG2030">
    <property type="taxonomic scope" value="Bacteria"/>
</dbReference>
<feature type="domain" description="FAS1-like dehydratase" evidence="3">
    <location>
        <begin position="162"/>
        <end position="298"/>
    </location>
</feature>
<feature type="domain" description="ChsH2 C-terminal OB-fold" evidence="1">
    <location>
        <begin position="53"/>
        <end position="117"/>
    </location>
</feature>
<dbReference type="eggNOG" id="COG1545">
    <property type="taxonomic scope" value="Bacteria"/>
</dbReference>
<evidence type="ECO:0000313" key="5">
    <source>
        <dbReference type="Proteomes" id="UP000015455"/>
    </source>
</evidence>
<dbReference type="PATRIC" id="fig|1348657.5.peg.2781"/>
<reference evidence="4 5" key="1">
    <citation type="submission" date="2013-06" db="EMBL/GenBank/DDBJ databases">
        <title>Draft genome sequence of Thauera terpenica.</title>
        <authorList>
            <person name="Liu B."/>
            <person name="Frostegard A.H."/>
            <person name="Shapleigh J.P."/>
        </authorList>
    </citation>
    <scope>NUCLEOTIDE SEQUENCE [LARGE SCALE GENOMIC DNA]</scope>
    <source>
        <strain evidence="4 5">58Eu</strain>
    </source>
</reference>
<dbReference type="PANTHER" id="PTHR34075">
    <property type="entry name" value="BLR3430 PROTEIN"/>
    <property type="match status" value="1"/>
</dbReference>
<feature type="domain" description="ChsH2 rubredoxin-like zinc ribbon" evidence="2">
    <location>
        <begin position="16"/>
        <end position="52"/>
    </location>
</feature>
<dbReference type="Pfam" id="PF01796">
    <property type="entry name" value="OB_ChsH2_C"/>
    <property type="match status" value="1"/>
</dbReference>
<dbReference type="Proteomes" id="UP000015455">
    <property type="component" value="Unassembled WGS sequence"/>
</dbReference>
<accession>S9ZJP0</accession>
<dbReference type="InterPro" id="IPR039569">
    <property type="entry name" value="FAS1-like_DH_region"/>
</dbReference>
<dbReference type="PANTHER" id="PTHR34075:SF5">
    <property type="entry name" value="BLR3430 PROTEIN"/>
    <property type="match status" value="1"/>
</dbReference>
<protein>
    <recommendedName>
        <fullName evidence="6">N-terminal of MaoC-like dehydratase domain-containing protein</fullName>
    </recommendedName>
</protein>
<dbReference type="STRING" id="1348657.M622_05130"/>
<dbReference type="Pfam" id="PF12172">
    <property type="entry name" value="zf-ChsH2"/>
    <property type="match status" value="1"/>
</dbReference>
<dbReference type="RefSeq" id="WP_021250183.1">
    <property type="nucleotide sequence ID" value="NZ_ATJV01000070.1"/>
</dbReference>
<dbReference type="SUPFAM" id="SSF54637">
    <property type="entry name" value="Thioesterase/thiol ester dehydrase-isomerase"/>
    <property type="match status" value="1"/>
</dbReference>
<dbReference type="InterPro" id="IPR002878">
    <property type="entry name" value="ChsH2_C"/>
</dbReference>
<dbReference type="Pfam" id="PF13452">
    <property type="entry name" value="FAS1_DH_region"/>
    <property type="match status" value="1"/>
</dbReference>
<evidence type="ECO:0000313" key="4">
    <source>
        <dbReference type="EMBL" id="EPZ14841.1"/>
    </source>
</evidence>
<dbReference type="InterPro" id="IPR052513">
    <property type="entry name" value="Thioester_dehydratase-like"/>
</dbReference>
<evidence type="ECO:0000259" key="2">
    <source>
        <dbReference type="Pfam" id="PF12172"/>
    </source>
</evidence>
<dbReference type="InterPro" id="IPR012340">
    <property type="entry name" value="NA-bd_OB-fold"/>
</dbReference>
<dbReference type="OrthoDB" id="5514845at2"/>
<keyword evidence="5" id="KW-1185">Reference proteome</keyword>
<evidence type="ECO:0000259" key="3">
    <source>
        <dbReference type="Pfam" id="PF13452"/>
    </source>
</evidence>
<dbReference type="AlphaFoldDB" id="S9ZJP0"/>
<dbReference type="EMBL" id="ATJV01000070">
    <property type="protein sequence ID" value="EPZ14841.1"/>
    <property type="molecule type" value="Genomic_DNA"/>
</dbReference>
<sequence>MKKPYPVPTPDSRPFWNGLAEQKILLKHCRDCDCVFHYPRVTCPNCLSSDLDWKQASGQGTLYTYTISRRPTHPLFADEVPQFMAVVELEEGPRITSTLLNVPEDKIQIGMALTPVFEHNEKEKITLLRFQPADTALRGAAPSAAEDKPASASQLTPEVLAYIGRVSDKVSGYPVSAEEIRRFCYATDDHNPRYLSGEDIVAPPMFVSIPFDWEVPMDSLPEDGTPQQNDGLVFPPLKAKRKLFGGYQVEYFQEIRPGDVLTRQRKFLDIYERSGASGSSVFMLIEATYTNQRGEKVAVDINTIINR</sequence>
<dbReference type="Gene3D" id="6.10.30.10">
    <property type="match status" value="1"/>
</dbReference>
<proteinExistence type="predicted"/>